<feature type="compositionally biased region" description="Polar residues" evidence="1">
    <location>
        <begin position="1"/>
        <end position="12"/>
    </location>
</feature>
<gene>
    <name evidence="2" type="ORF">EVG20_g7095</name>
</gene>
<evidence type="ECO:0000313" key="3">
    <source>
        <dbReference type="Proteomes" id="UP000298327"/>
    </source>
</evidence>
<dbReference type="Proteomes" id="UP000298327">
    <property type="component" value="Unassembled WGS sequence"/>
</dbReference>
<keyword evidence="3" id="KW-1185">Reference proteome</keyword>
<sequence length="152" mass="16180">MAKETSPNSSPPATAETELSGHNDSMSSTSASDPYSVSELEAKWYYAGLPSSPRLVYRTGSTPWTAPSGLEAFRVLKELRPVFGHKINTVWEEHLANKVIGCLNSVNVEWTSIDIVRFAVVGEAPGPVVLWIGVVPASLSGTDALGLGSQPP</sequence>
<evidence type="ECO:0000256" key="1">
    <source>
        <dbReference type="SAM" id="MobiDB-lite"/>
    </source>
</evidence>
<name>A0A4Y9YFJ8_9AGAM</name>
<accession>A0A4Y9YFJ8</accession>
<proteinExistence type="predicted"/>
<feature type="compositionally biased region" description="Polar residues" evidence="1">
    <location>
        <begin position="20"/>
        <end position="33"/>
    </location>
</feature>
<dbReference type="OrthoDB" id="3253379at2759"/>
<reference evidence="2 3" key="1">
    <citation type="submission" date="2019-02" db="EMBL/GenBank/DDBJ databases">
        <title>Genome sequencing of the rare red list fungi Dentipellis fragilis.</title>
        <authorList>
            <person name="Buettner E."/>
            <person name="Kellner H."/>
        </authorList>
    </citation>
    <scope>NUCLEOTIDE SEQUENCE [LARGE SCALE GENOMIC DNA]</scope>
    <source>
        <strain evidence="2 3">DSM 105465</strain>
    </source>
</reference>
<protein>
    <submittedName>
        <fullName evidence="2">Uncharacterized protein</fullName>
    </submittedName>
</protein>
<comment type="caution">
    <text evidence="2">The sequence shown here is derived from an EMBL/GenBank/DDBJ whole genome shotgun (WGS) entry which is preliminary data.</text>
</comment>
<feature type="region of interest" description="Disordered" evidence="1">
    <location>
        <begin position="1"/>
        <end position="33"/>
    </location>
</feature>
<dbReference type="AlphaFoldDB" id="A0A4Y9YFJ8"/>
<organism evidence="2 3">
    <name type="scientific">Dentipellis fragilis</name>
    <dbReference type="NCBI Taxonomy" id="205917"/>
    <lineage>
        <taxon>Eukaryota</taxon>
        <taxon>Fungi</taxon>
        <taxon>Dikarya</taxon>
        <taxon>Basidiomycota</taxon>
        <taxon>Agaricomycotina</taxon>
        <taxon>Agaricomycetes</taxon>
        <taxon>Russulales</taxon>
        <taxon>Hericiaceae</taxon>
        <taxon>Dentipellis</taxon>
    </lineage>
</organism>
<dbReference type="EMBL" id="SEOQ01000515">
    <property type="protein sequence ID" value="TFY61336.1"/>
    <property type="molecule type" value="Genomic_DNA"/>
</dbReference>
<evidence type="ECO:0000313" key="2">
    <source>
        <dbReference type="EMBL" id="TFY61336.1"/>
    </source>
</evidence>